<evidence type="ECO:0000259" key="17">
    <source>
        <dbReference type="PROSITE" id="PS50011"/>
    </source>
</evidence>
<feature type="coiled-coil region" evidence="15">
    <location>
        <begin position="1315"/>
        <end position="1342"/>
    </location>
</feature>
<dbReference type="Proteomes" id="UP000075886">
    <property type="component" value="Unassembled WGS sequence"/>
</dbReference>
<feature type="coiled-coil region" evidence="15">
    <location>
        <begin position="591"/>
        <end position="646"/>
    </location>
</feature>
<dbReference type="InterPro" id="IPR046349">
    <property type="entry name" value="C1-like_sf"/>
</dbReference>
<feature type="binding site" evidence="14">
    <location>
        <position position="154"/>
    </location>
    <ligand>
        <name>ATP</name>
        <dbReference type="ChEBI" id="CHEBI:30616"/>
    </ligand>
</feature>
<reference evidence="21" key="2">
    <citation type="submission" date="2020-05" db="UniProtKB">
        <authorList>
            <consortium name="EnsemblMetazoa"/>
        </authorList>
    </citation>
    <scope>IDENTIFICATION</scope>
    <source>
        <strain evidence="21">FAR1</strain>
    </source>
</reference>
<dbReference type="GO" id="GO:0031032">
    <property type="term" value="P:actomyosin structure organization"/>
    <property type="evidence" value="ECO:0007669"/>
    <property type="project" value="TreeGrafter"/>
</dbReference>
<dbReference type="InterPro" id="IPR050839">
    <property type="entry name" value="Rho-assoc_Ser/Thr_Kinase"/>
</dbReference>
<dbReference type="PROSITE" id="PS50011">
    <property type="entry name" value="PROTEIN_KINASE_DOM"/>
    <property type="match status" value="1"/>
</dbReference>
<evidence type="ECO:0000259" key="20">
    <source>
        <dbReference type="PROSITE" id="PS51285"/>
    </source>
</evidence>
<feature type="coiled-coil region" evidence="15">
    <location>
        <begin position="485"/>
        <end position="564"/>
    </location>
</feature>
<feature type="domain" description="Protein kinase" evidence="17">
    <location>
        <begin position="125"/>
        <end position="391"/>
    </location>
</feature>
<dbReference type="PANTHER" id="PTHR22988">
    <property type="entry name" value="MYOTONIC DYSTROPHY S/T KINASE-RELATED"/>
    <property type="match status" value="1"/>
</dbReference>
<dbReference type="InterPro" id="IPR002219">
    <property type="entry name" value="PKC_DAG/PE"/>
</dbReference>
<evidence type="ECO:0000256" key="2">
    <source>
        <dbReference type="ARBA" id="ARBA00022527"/>
    </source>
</evidence>
<dbReference type="STRING" id="69004.A0A182Q6M2"/>
<dbReference type="InterPro" id="IPR001180">
    <property type="entry name" value="CNH_dom"/>
</dbReference>
<dbReference type="GO" id="GO:0004674">
    <property type="term" value="F:protein serine/threonine kinase activity"/>
    <property type="evidence" value="ECO:0007669"/>
    <property type="project" value="UniProtKB-KW"/>
</dbReference>
<keyword evidence="5" id="KW-0479">Metal-binding</keyword>
<evidence type="ECO:0000256" key="1">
    <source>
        <dbReference type="ARBA" id="ARBA00012513"/>
    </source>
</evidence>
<dbReference type="SMART" id="SM00036">
    <property type="entry name" value="CNH"/>
    <property type="match status" value="1"/>
</dbReference>
<proteinExistence type="predicted"/>
<evidence type="ECO:0000256" key="14">
    <source>
        <dbReference type="PROSITE-ProRule" id="PRU10141"/>
    </source>
</evidence>
<organism evidence="21 22">
    <name type="scientific">Anopheles farauti</name>
    <dbReference type="NCBI Taxonomy" id="69004"/>
    <lineage>
        <taxon>Eukaryota</taxon>
        <taxon>Metazoa</taxon>
        <taxon>Ecdysozoa</taxon>
        <taxon>Arthropoda</taxon>
        <taxon>Hexapoda</taxon>
        <taxon>Insecta</taxon>
        <taxon>Pterygota</taxon>
        <taxon>Neoptera</taxon>
        <taxon>Endopterygota</taxon>
        <taxon>Diptera</taxon>
        <taxon>Nematocera</taxon>
        <taxon>Culicoidea</taxon>
        <taxon>Culicidae</taxon>
        <taxon>Anophelinae</taxon>
        <taxon>Anopheles</taxon>
    </lineage>
</organism>
<keyword evidence="7" id="KW-0863">Zinc-finger</keyword>
<evidence type="ECO:0000256" key="15">
    <source>
        <dbReference type="SAM" id="Coils"/>
    </source>
</evidence>
<dbReference type="Gene3D" id="3.30.200.20">
    <property type="entry name" value="Phosphorylase Kinase, domain 1"/>
    <property type="match status" value="1"/>
</dbReference>
<dbReference type="SMART" id="SM00133">
    <property type="entry name" value="S_TK_X"/>
    <property type="match status" value="1"/>
</dbReference>
<feature type="coiled-coil region" evidence="15">
    <location>
        <begin position="676"/>
        <end position="717"/>
    </location>
</feature>
<dbReference type="GO" id="GO:0005524">
    <property type="term" value="F:ATP binding"/>
    <property type="evidence" value="ECO:0007669"/>
    <property type="project" value="UniProtKB-UniRule"/>
</dbReference>
<dbReference type="PROSITE" id="PS00107">
    <property type="entry name" value="PROTEIN_KINASE_ATP"/>
    <property type="match status" value="1"/>
</dbReference>
<keyword evidence="22" id="KW-1185">Reference proteome</keyword>
<keyword evidence="3" id="KW-0597">Phosphoprotein</keyword>
<evidence type="ECO:0000256" key="12">
    <source>
        <dbReference type="ARBA" id="ARBA00047899"/>
    </source>
</evidence>
<accession>A0A182Q6M2</accession>
<feature type="domain" description="Phorbol-ester/DAG-type" evidence="18">
    <location>
        <begin position="1414"/>
        <end position="1470"/>
    </location>
</feature>
<dbReference type="Pfam" id="PF00069">
    <property type="entry name" value="Pkinase"/>
    <property type="match status" value="1"/>
</dbReference>
<dbReference type="PROSITE" id="PS50081">
    <property type="entry name" value="ZF_DAG_PE_2"/>
    <property type="match status" value="1"/>
</dbReference>
<dbReference type="EnsemblMetazoa" id="AFAF004096-RA">
    <property type="protein sequence ID" value="AFAF004096-PA"/>
    <property type="gene ID" value="AFAF004096"/>
</dbReference>
<dbReference type="InterPro" id="IPR008271">
    <property type="entry name" value="Ser/Thr_kinase_AS"/>
</dbReference>
<dbReference type="SUPFAM" id="SSF56112">
    <property type="entry name" value="Protein kinase-like (PK-like)"/>
    <property type="match status" value="1"/>
</dbReference>
<dbReference type="PROSITE" id="PS50219">
    <property type="entry name" value="CNH"/>
    <property type="match status" value="1"/>
</dbReference>
<dbReference type="GO" id="GO:0005737">
    <property type="term" value="C:cytoplasm"/>
    <property type="evidence" value="ECO:0007669"/>
    <property type="project" value="TreeGrafter"/>
</dbReference>
<evidence type="ECO:0000256" key="4">
    <source>
        <dbReference type="ARBA" id="ARBA00022679"/>
    </source>
</evidence>
<feature type="domain" description="AGC-kinase C-terminal" evidence="20">
    <location>
        <begin position="392"/>
        <end position="468"/>
    </location>
</feature>
<evidence type="ECO:0000256" key="11">
    <source>
        <dbReference type="ARBA" id="ARBA00023054"/>
    </source>
</evidence>
<dbReference type="PANTHER" id="PTHR22988:SF71">
    <property type="entry name" value="CITRON RHO-INTERACTING KINASE"/>
    <property type="match status" value="1"/>
</dbReference>
<keyword evidence="11 15" id="KW-0175">Coiled coil</keyword>
<evidence type="ECO:0000256" key="3">
    <source>
        <dbReference type="ARBA" id="ARBA00022553"/>
    </source>
</evidence>
<keyword evidence="9" id="KW-0862">Zinc</keyword>
<feature type="compositionally biased region" description="Polar residues" evidence="16">
    <location>
        <begin position="1350"/>
        <end position="1359"/>
    </location>
</feature>
<keyword evidence="8" id="KW-0418">Kinase</keyword>
<dbReference type="VEuPathDB" id="VectorBase:AFAF004096"/>
<evidence type="ECO:0000256" key="16">
    <source>
        <dbReference type="SAM" id="MobiDB-lite"/>
    </source>
</evidence>
<evidence type="ECO:0000256" key="7">
    <source>
        <dbReference type="ARBA" id="ARBA00022771"/>
    </source>
</evidence>
<feature type="compositionally biased region" description="Basic and acidic residues" evidence="16">
    <location>
        <begin position="1360"/>
        <end position="1384"/>
    </location>
</feature>
<dbReference type="Gene3D" id="3.30.60.20">
    <property type="match status" value="1"/>
</dbReference>
<evidence type="ECO:0000256" key="9">
    <source>
        <dbReference type="ARBA" id="ARBA00022833"/>
    </source>
</evidence>
<evidence type="ECO:0000259" key="19">
    <source>
        <dbReference type="PROSITE" id="PS50219"/>
    </source>
</evidence>
<feature type="region of interest" description="Disordered" evidence="16">
    <location>
        <begin position="1350"/>
        <end position="1410"/>
    </location>
</feature>
<evidence type="ECO:0000313" key="22">
    <source>
        <dbReference type="Proteomes" id="UP000075886"/>
    </source>
</evidence>
<protein>
    <recommendedName>
        <fullName evidence="1">non-specific serine/threonine protein kinase</fullName>
        <ecNumber evidence="1">2.7.11.1</ecNumber>
    </recommendedName>
</protein>
<dbReference type="GO" id="GO:0008270">
    <property type="term" value="F:zinc ion binding"/>
    <property type="evidence" value="ECO:0007669"/>
    <property type="project" value="UniProtKB-KW"/>
</dbReference>
<dbReference type="InterPro" id="IPR011009">
    <property type="entry name" value="Kinase-like_dom_sf"/>
</dbReference>
<dbReference type="Pfam" id="PF00780">
    <property type="entry name" value="CNH"/>
    <property type="match status" value="1"/>
</dbReference>
<dbReference type="EC" id="2.7.11.1" evidence="1"/>
<evidence type="ECO:0000256" key="13">
    <source>
        <dbReference type="ARBA" id="ARBA00048679"/>
    </source>
</evidence>
<dbReference type="Gene3D" id="1.10.510.10">
    <property type="entry name" value="Transferase(Phosphotransferase) domain 1"/>
    <property type="match status" value="1"/>
</dbReference>
<dbReference type="PROSITE" id="PS00108">
    <property type="entry name" value="PROTEIN_KINASE_ST"/>
    <property type="match status" value="1"/>
</dbReference>
<sequence>MSDPTPTGRRLFAMSFKHEKEQKAIAVRTARLNDLILGRTGNGGVAGGNTLSHGKDGATAGGEGNAINLEVALSREGLLDSLLVLYDECSKDAVKKKDKNIADFVSKYRPIIQETRERRANVHDFDVKCLIGKGYFGEVHLVNERHTKQLYAMKKMSKEHVSAVQVRTERDIMATRRSDWVTPLQYAFQDQNSLYLVMEFLPGGDLLSLMIRVGVFDEELAQFYLAEMTVALHSLHTIGYVHRDIKPENILLDRFGHLKLADFGNATAINDDGSVTSPMPVGTPDYIAPELLQTLSTAGRSASCTKHDVTCDFWSMGIIGYEFLTEQTPFHGENVNETYSKILAHCEGKRTKLVYPSHVSISRHFRDLLDRLVTRVSNRISYAEIVRHPFFGDLNWDRLRYMIPPIIPTVSSDDDTSNFDDVDKSGKRKAMLGRNPTFNIARMNDFSGQDLPFVGYSYVYEEPDAAGMYRDTDEHMKAARLAAKVKEQDRRLKEHGSEIHRLQKEVLERDRKIVTMSAHSKILDETKHELESMKELLKEKTAELAATRTENKTLRNSLKIEKEQRVKNDATIADVVKQTYKKWEKVKQTSDQAYERQLAEKKTELAAVNEKLREVSTELMARLDECQHLQASVENYKELLKKSKDKLMADKASLDRSQQELMETYDAKIAELRGKWKAEKEQRASLEVEVRELRDKLQEQESSVRFVEDTKQKLVDNIKRRMTMQLEENNMLREAKQFSDKMSEEMKRKCDDLRSEICKLQEQTIVSSVDSSRRSSLVYEQEFRSANSSIQDMTTVVAMTSDAEAQRLRNDLIKARESESVQRKRAENLEEVVGRLEKVIDQLKASGAGSSGAETLLEKQNERLEDKLSAIREQAILDKQSARSANLSLWKLEKELEGLRGEKSILTRRIEQADDRVQRIRHEKEELEFKMNQQRDTIANKEKQIEDLRSDLTALKDELRKERELWSSSEKDRLAEKTELIECVAKIQLLEEKLKESQQKQQQLNERVRLLTGENGRLAKELREAQDELADANESSEELEQRLATVTKNFNMLKGACTITETQLTELEQLLEKESKRNKECGEQMEALRKRLAEKDTDIERFRQELVQERSCKTLSESKTNHLLAEYEDLRRKFEELQRQMVDQQQELIEKTSHLFEVQERIELLNHDAGNLQKVVANYEQEHYVLKEENARLLTDLFLAKEHIAQRGNELREQANTVEQLTAELEHVKRVLQEQKTFYTERDIKSEATLAQHKKLIDYLQAKVEECCNVHRKKKTLAGLIFGTSSASSSNERKENVAPNVGAVAAMPVESSASYRKLEDELKKERTRISQLKEQLLRAKTDLIAATKCNTMPASSASKQQKDDNNGQVERKGVAREEEKREAQVEVSSRRRTTSAAGRNHRTATVAASSGGKAHTFDMTIESSSAAAKQPAILCAACDRLILAGHPYWKCTDCSTTVHRKCRASVTGGCGEGRKSVGGEGETGGKANESLDDFADELGTDDATDVESVGPFVDGAGGDRKSPTFSMTSSAEEKAEEDRYVGDLLFKTKRLEPKLYVNDIYEVSEKAVLLGCDSGLYSYHMDTGEVVHIRGISNVRSFAVSHAIPKAILIGSDGEYLYQCDLRHLQSRAHASSCLQPKLESFVLDLSIANRTHSEPWHIVRMMEDIPVDGKLSDAIAIAATSSRIVILKFDGQAGRFKPVRGLDTVLPVSTVLFTKDTAIVGSDKFFEIDLRTFAAEEFLDMSDKTLAEIRTCAPLAAFRINSQEYLLCYREVGIFVDDSGWRSRPDNLNWLQDPVEFFYRESCLFIAHADCVQVMYISKSYTKDLACRQSHADDERRAFISLRESPRLLAPLQYARTSIYVACECGPDREQEIVLLDGLKALRTVGFSRSLETLSSLATGVGQSQDSLSTLGQGV</sequence>
<evidence type="ECO:0000259" key="18">
    <source>
        <dbReference type="PROSITE" id="PS50081"/>
    </source>
</evidence>
<evidence type="ECO:0000256" key="8">
    <source>
        <dbReference type="ARBA" id="ARBA00022777"/>
    </source>
</evidence>
<keyword evidence="2" id="KW-0723">Serine/threonine-protein kinase</keyword>
<keyword evidence="4" id="KW-0808">Transferase</keyword>
<evidence type="ECO:0000256" key="6">
    <source>
        <dbReference type="ARBA" id="ARBA00022741"/>
    </source>
</evidence>
<feature type="region of interest" description="Disordered" evidence="16">
    <location>
        <begin position="1470"/>
        <end position="1533"/>
    </location>
</feature>
<evidence type="ECO:0000313" key="21">
    <source>
        <dbReference type="EnsemblMetazoa" id="AFAF004096-PA"/>
    </source>
</evidence>
<comment type="catalytic activity">
    <reaction evidence="12">
        <text>L-threonyl-[protein] + ATP = O-phospho-L-threonyl-[protein] + ADP + H(+)</text>
        <dbReference type="Rhea" id="RHEA:46608"/>
        <dbReference type="Rhea" id="RHEA-COMP:11060"/>
        <dbReference type="Rhea" id="RHEA-COMP:11605"/>
        <dbReference type="ChEBI" id="CHEBI:15378"/>
        <dbReference type="ChEBI" id="CHEBI:30013"/>
        <dbReference type="ChEBI" id="CHEBI:30616"/>
        <dbReference type="ChEBI" id="CHEBI:61977"/>
        <dbReference type="ChEBI" id="CHEBI:456216"/>
        <dbReference type="EC" id="2.7.11.1"/>
    </reaction>
</comment>
<dbReference type="SMART" id="SM00220">
    <property type="entry name" value="S_TKc"/>
    <property type="match status" value="1"/>
</dbReference>
<dbReference type="InterPro" id="IPR000961">
    <property type="entry name" value="AGC-kinase_C"/>
</dbReference>
<dbReference type="CDD" id="cd00029">
    <property type="entry name" value="C1"/>
    <property type="match status" value="1"/>
</dbReference>
<dbReference type="InterPro" id="IPR000719">
    <property type="entry name" value="Prot_kinase_dom"/>
</dbReference>
<dbReference type="InterPro" id="IPR017441">
    <property type="entry name" value="Protein_kinase_ATP_BS"/>
</dbReference>
<name>A0A182Q6M2_9DIPT</name>
<feature type="coiled-coil region" evidence="15">
    <location>
        <begin position="826"/>
        <end position="1182"/>
    </location>
</feature>
<dbReference type="GO" id="GO:0000281">
    <property type="term" value="P:mitotic cytokinesis"/>
    <property type="evidence" value="ECO:0007669"/>
    <property type="project" value="TreeGrafter"/>
</dbReference>
<feature type="domain" description="CNH" evidence="19">
    <location>
        <begin position="1554"/>
        <end position="1847"/>
    </location>
</feature>
<evidence type="ECO:0000256" key="5">
    <source>
        <dbReference type="ARBA" id="ARBA00022723"/>
    </source>
</evidence>
<reference evidence="22" key="1">
    <citation type="submission" date="2014-01" db="EMBL/GenBank/DDBJ databases">
        <title>The Genome Sequence of Anopheles farauti FAR1 (V2).</title>
        <authorList>
            <consortium name="The Broad Institute Genomics Platform"/>
            <person name="Neafsey D.E."/>
            <person name="Besansky N."/>
            <person name="Howell P."/>
            <person name="Walton C."/>
            <person name="Young S.K."/>
            <person name="Zeng Q."/>
            <person name="Gargeya S."/>
            <person name="Fitzgerald M."/>
            <person name="Haas B."/>
            <person name="Abouelleil A."/>
            <person name="Allen A.W."/>
            <person name="Alvarado L."/>
            <person name="Arachchi H.M."/>
            <person name="Berlin A.M."/>
            <person name="Chapman S.B."/>
            <person name="Gainer-Dewar J."/>
            <person name="Goldberg J."/>
            <person name="Griggs A."/>
            <person name="Gujja S."/>
            <person name="Hansen M."/>
            <person name="Howarth C."/>
            <person name="Imamovic A."/>
            <person name="Ireland A."/>
            <person name="Larimer J."/>
            <person name="McCowan C."/>
            <person name="Murphy C."/>
            <person name="Pearson M."/>
            <person name="Poon T.W."/>
            <person name="Priest M."/>
            <person name="Roberts A."/>
            <person name="Saif S."/>
            <person name="Shea T."/>
            <person name="Sisk P."/>
            <person name="Sykes S."/>
            <person name="Wortman J."/>
            <person name="Nusbaum C."/>
            <person name="Birren B."/>
        </authorList>
    </citation>
    <scope>NUCLEOTIDE SEQUENCE [LARGE SCALE GENOMIC DNA]</scope>
    <source>
        <strain evidence="22">FAR1</strain>
    </source>
</reference>
<keyword evidence="6 14" id="KW-0547">Nucleotide-binding</keyword>
<keyword evidence="10 14" id="KW-0067">ATP-binding</keyword>
<dbReference type="PROSITE" id="PS51285">
    <property type="entry name" value="AGC_KINASE_CTER"/>
    <property type="match status" value="1"/>
</dbReference>
<dbReference type="GO" id="GO:0015629">
    <property type="term" value="C:actin cytoskeleton"/>
    <property type="evidence" value="ECO:0007669"/>
    <property type="project" value="TreeGrafter"/>
</dbReference>
<comment type="catalytic activity">
    <reaction evidence="13">
        <text>L-seryl-[protein] + ATP = O-phospho-L-seryl-[protein] + ADP + H(+)</text>
        <dbReference type="Rhea" id="RHEA:17989"/>
        <dbReference type="Rhea" id="RHEA-COMP:9863"/>
        <dbReference type="Rhea" id="RHEA-COMP:11604"/>
        <dbReference type="ChEBI" id="CHEBI:15378"/>
        <dbReference type="ChEBI" id="CHEBI:29999"/>
        <dbReference type="ChEBI" id="CHEBI:30616"/>
        <dbReference type="ChEBI" id="CHEBI:83421"/>
        <dbReference type="ChEBI" id="CHEBI:456216"/>
        <dbReference type="EC" id="2.7.11.1"/>
    </reaction>
</comment>
<feature type="compositionally biased region" description="Acidic residues" evidence="16">
    <location>
        <begin position="1490"/>
        <end position="1505"/>
    </location>
</feature>
<dbReference type="EMBL" id="AXCN02000559">
    <property type="status" value="NOT_ANNOTATED_CDS"/>
    <property type="molecule type" value="Genomic_DNA"/>
</dbReference>
<evidence type="ECO:0000256" key="10">
    <source>
        <dbReference type="ARBA" id="ARBA00022840"/>
    </source>
</evidence>
<dbReference type="SUPFAM" id="SSF57889">
    <property type="entry name" value="Cysteine-rich domain"/>
    <property type="match status" value="1"/>
</dbReference>